<sequence length="562" mass="58957">MADFVAVLRKTIDGLADPTPELRQRVYAKARATIEQKLATLNAPEAVAVRQKQALEDAISEVESDFAPALEDLMHVPDPVPVAPPVAPPPPVVPAPVVAKPEPAPVMPPKPAPVAPPPVVPAPSFTKPIAQSDALEDFLTTHTPSGAKPIEPREEGFRNERTDERPLAGSSSGAAGNLKSGRGPEEEFDDEPEFKPEDRGSSDYGVYSRGPLKQPKQKRSLVPLLGLLGLLILIGGGAYAGWTYKDQIAARAASVKTYLASLTGGGDKAPAKPAETAANPPATPPAKTEQPAQPAAPTAQPATPTAPAGEAKPEPKLTQRLLPDGQEINPGPANDTPSLGEGTSVAASTPDQQPATQPPAQGQQTPPAGQTTPPPAALPIGQKAFFYEERSGQDAGTADAGGVVWSVVQESPGNDLPPEPAIRAEVTIPDRGIKLRMVIRRNGDKTLPASHLVEMIFTVPDKFPGGSIDAVSRMTLKDTEQAPGSPLVGIPAKIADNFFIIAMNDAKTAVDTNMSLLRRQSWIDVPIAYKTGRRALLTLEKGLPGEKVFDEVLKAWAAKAGG</sequence>
<feature type="compositionally biased region" description="Basic and acidic residues" evidence="1">
    <location>
        <begin position="150"/>
        <end position="166"/>
    </location>
</feature>
<organism evidence="3 4">
    <name type="scientific">Phyllobacterium myrsinacearum</name>
    <dbReference type="NCBI Taxonomy" id="28101"/>
    <lineage>
        <taxon>Bacteria</taxon>
        <taxon>Pseudomonadati</taxon>
        <taxon>Pseudomonadota</taxon>
        <taxon>Alphaproteobacteria</taxon>
        <taxon>Hyphomicrobiales</taxon>
        <taxon>Phyllobacteriaceae</taxon>
        <taxon>Phyllobacterium</taxon>
    </lineage>
</organism>
<gene>
    <name evidence="3" type="ORF">C5750_13925</name>
</gene>
<evidence type="ECO:0000256" key="1">
    <source>
        <dbReference type="SAM" id="MobiDB-lite"/>
    </source>
</evidence>
<feature type="compositionally biased region" description="Low complexity" evidence="1">
    <location>
        <begin position="271"/>
        <end position="310"/>
    </location>
</feature>
<accession>A0A2S9JK37</accession>
<feature type="region of interest" description="Disordered" evidence="1">
    <location>
        <begin position="140"/>
        <end position="215"/>
    </location>
</feature>
<keyword evidence="2" id="KW-1133">Transmembrane helix</keyword>
<dbReference type="AlphaFoldDB" id="A0A2S9JK37"/>
<proteinExistence type="predicted"/>
<feature type="region of interest" description="Disordered" evidence="1">
    <location>
        <begin position="264"/>
        <end position="378"/>
    </location>
</feature>
<dbReference type="RefSeq" id="WP_105734462.1">
    <property type="nucleotide sequence ID" value="NZ_PVBT01000003.1"/>
</dbReference>
<feature type="compositionally biased region" description="Low complexity" evidence="1">
    <location>
        <begin position="346"/>
        <end position="371"/>
    </location>
</feature>
<dbReference type="Proteomes" id="UP000238563">
    <property type="component" value="Unassembled WGS sequence"/>
</dbReference>
<evidence type="ECO:0000313" key="3">
    <source>
        <dbReference type="EMBL" id="PRD53460.1"/>
    </source>
</evidence>
<evidence type="ECO:0000313" key="4">
    <source>
        <dbReference type="Proteomes" id="UP000238563"/>
    </source>
</evidence>
<evidence type="ECO:0000256" key="2">
    <source>
        <dbReference type="SAM" id="Phobius"/>
    </source>
</evidence>
<protein>
    <submittedName>
        <fullName evidence="3">Uncharacterized protein</fullName>
    </submittedName>
</protein>
<dbReference type="EMBL" id="PVBT01000003">
    <property type="protein sequence ID" value="PRD53460.1"/>
    <property type="molecule type" value="Genomic_DNA"/>
</dbReference>
<name>A0A2S9JK37_9HYPH</name>
<keyword evidence="2" id="KW-0812">Transmembrane</keyword>
<keyword evidence="4" id="KW-1185">Reference proteome</keyword>
<dbReference type="OrthoDB" id="8442940at2"/>
<comment type="caution">
    <text evidence="3">The sequence shown here is derived from an EMBL/GenBank/DDBJ whole genome shotgun (WGS) entry which is preliminary data.</text>
</comment>
<feature type="transmembrane region" description="Helical" evidence="2">
    <location>
        <begin position="221"/>
        <end position="242"/>
    </location>
</feature>
<keyword evidence="2" id="KW-0472">Membrane</keyword>
<reference evidence="3 4" key="1">
    <citation type="submission" date="2018-02" db="EMBL/GenBank/DDBJ databases">
        <title>The draft genome of Phyllobacterium myrsinacearum DSM5892.</title>
        <authorList>
            <person name="Li L."/>
            <person name="Liu L."/>
            <person name="Zhang X."/>
            <person name="Wang T."/>
        </authorList>
    </citation>
    <scope>NUCLEOTIDE SEQUENCE [LARGE SCALE GENOMIC DNA]</scope>
    <source>
        <strain evidence="3 4">DSM 5892</strain>
    </source>
</reference>